<name>Q4RPB0_TETNG</name>
<sequence length="860" mass="97452">MAALKEELSSKAALIKSIQNEMAQSKKELAAKEISVQRARDDLNLAHTRIAQENERVTMQKLHKERQCLEKQHQQEVNKLNQELQQARTLHNSLQAQADKLALQKQTLEKELDTLKEKQKWTDGQLQESQKKEAQTQAKLMAAVREAEGVAVVLEQSRKKERALEEEGRRLAEELADTLRLVKELQDCETLQRKAHTKNNEEKGESKPDTVSSFDYDAPAKISVGQDQGLLHSAEKAPAVTTDQASLFEGMKKENAALRSELRDARDELQKRLDDLESQRRAEAEARTRVKQLSRKLASQSTEKKEQDKDWRDKVEREKAEAEKLRRTITALEMEVKKGREADDGNESQEDKKYKALEDRESEMVELNFQLKNQLSEVKAQLALEREEKKREEEEQTQLTNTIIEEKNQLNTKLEELQAELERLKHSRNDAEVEEKLTVSSSPLLYLSLHDDELNSNSLPSPEQHLLFCQSTNQHNTLVSQATAPLIQDQQTAVEPQLSPQLASDGLSTKHNSSDLENEVERLQKENVKETERANQYQLKLEALQSQVTYQTQQLTTEFEKQSQYIVCLLAELQQKDSAFLSLEAQLQHCKQEFELFRSQREKEENNTTHDEDGQQKLMAQEESSLESSGLHSEQEQGPLTEPGSAPRPRGVTAEDDLQIERSCDKERGDLERMDEGIEGALKAACEPEINHLQEQTDEGQTLGVPESLGKERESENSELSNPRQHKEDSASQVSAASELQCVYTQTTGEDEDEDVCVESPPVSPPAWGPESGNQVLFSGSFPIPADPARLAERIRRNRTQLSAAFDDTEYEPYGLPEVVMKGFADIPSGPSCPYIVRRGLLGTTVVPMGQKIPDQEETD</sequence>
<feature type="region of interest" description="Disordered" evidence="2">
    <location>
        <begin position="193"/>
        <end position="219"/>
    </location>
</feature>
<dbReference type="Pfam" id="PF10490">
    <property type="entry name" value="CENP-F_C_Rb_bdg"/>
    <property type="match status" value="1"/>
</dbReference>
<evidence type="ECO:0000313" key="4">
    <source>
        <dbReference type="EMBL" id="CAG09772.1"/>
    </source>
</evidence>
<dbReference type="GO" id="GO:0070840">
    <property type="term" value="F:dynein complex binding"/>
    <property type="evidence" value="ECO:0007669"/>
    <property type="project" value="TreeGrafter"/>
</dbReference>
<dbReference type="GO" id="GO:0008017">
    <property type="term" value="F:microtubule binding"/>
    <property type="evidence" value="ECO:0007669"/>
    <property type="project" value="InterPro"/>
</dbReference>
<dbReference type="GO" id="GO:0005634">
    <property type="term" value="C:nucleus"/>
    <property type="evidence" value="ECO:0007669"/>
    <property type="project" value="TreeGrafter"/>
</dbReference>
<feature type="compositionally biased region" description="Basic and acidic residues" evidence="2">
    <location>
        <begin position="602"/>
        <end position="615"/>
    </location>
</feature>
<organism evidence="4">
    <name type="scientific">Tetraodon nigroviridis</name>
    <name type="common">Spotted green pufferfish</name>
    <name type="synonym">Chelonodon nigroviridis</name>
    <dbReference type="NCBI Taxonomy" id="99883"/>
    <lineage>
        <taxon>Eukaryota</taxon>
        <taxon>Metazoa</taxon>
        <taxon>Chordata</taxon>
        <taxon>Craniata</taxon>
        <taxon>Vertebrata</taxon>
        <taxon>Euteleostomi</taxon>
        <taxon>Actinopterygii</taxon>
        <taxon>Neopterygii</taxon>
        <taxon>Teleostei</taxon>
        <taxon>Neoteleostei</taxon>
        <taxon>Acanthomorphata</taxon>
        <taxon>Eupercaria</taxon>
        <taxon>Tetraodontiformes</taxon>
        <taxon>Tetradontoidea</taxon>
        <taxon>Tetraodontidae</taxon>
        <taxon>Tetraodon</taxon>
    </lineage>
</organism>
<accession>Q4RPB0</accession>
<protein>
    <submittedName>
        <fullName evidence="4">(spotted green pufferfish) hypothetical protein</fullName>
    </submittedName>
</protein>
<feature type="region of interest" description="Disordered" evidence="2">
    <location>
        <begin position="276"/>
        <end position="322"/>
    </location>
</feature>
<feature type="compositionally biased region" description="Basic and acidic residues" evidence="2">
    <location>
        <begin position="659"/>
        <end position="676"/>
    </location>
</feature>
<reference evidence="4" key="1">
    <citation type="journal article" date="2004" name="Nature">
        <title>Genome duplication in the teleost fish Tetraodon nigroviridis reveals the early vertebrate proto-karyotype.</title>
        <authorList>
            <person name="Jaillon O."/>
            <person name="Aury J.-M."/>
            <person name="Brunet F."/>
            <person name="Petit J.-L."/>
            <person name="Stange-Thomann N."/>
            <person name="Mauceli E."/>
            <person name="Bouneau L."/>
            <person name="Fischer C."/>
            <person name="Ozouf-Costaz C."/>
            <person name="Bernot A."/>
            <person name="Nicaud S."/>
            <person name="Jaffe D."/>
            <person name="Fisher S."/>
            <person name="Lutfalla G."/>
            <person name="Dossat C."/>
            <person name="Segurens B."/>
            <person name="Dasilva C."/>
            <person name="Salanoubat M."/>
            <person name="Levy M."/>
            <person name="Boudet N."/>
            <person name="Castellano S."/>
            <person name="Anthouard V."/>
            <person name="Jubin C."/>
            <person name="Castelli V."/>
            <person name="Katinka M."/>
            <person name="Vacherie B."/>
            <person name="Biemont C."/>
            <person name="Skalli Z."/>
            <person name="Cattolico L."/>
            <person name="Poulain J."/>
            <person name="De Berardinis V."/>
            <person name="Cruaud C."/>
            <person name="Duprat S."/>
            <person name="Brottier P."/>
            <person name="Coutanceau J.-P."/>
            <person name="Gouzy J."/>
            <person name="Parra G."/>
            <person name="Lardier G."/>
            <person name="Chapple C."/>
            <person name="McKernan K.J."/>
            <person name="McEwan P."/>
            <person name="Bosak S."/>
            <person name="Kellis M."/>
            <person name="Volff J.-N."/>
            <person name="Guigo R."/>
            <person name="Zody M.C."/>
            <person name="Mesirov J."/>
            <person name="Lindblad-Toh K."/>
            <person name="Birren B."/>
            <person name="Nusbaum C."/>
            <person name="Kahn D."/>
            <person name="Robinson-Rechavi M."/>
            <person name="Laudet V."/>
            <person name="Schachter V."/>
            <person name="Quetier F."/>
            <person name="Saurin W."/>
            <person name="Scarpelli C."/>
            <person name="Wincker P."/>
            <person name="Lander E.S."/>
            <person name="Weissenbach J."/>
            <person name="Roest Crollius H."/>
        </authorList>
    </citation>
    <scope>NUCLEOTIDE SEQUENCE [LARGE SCALE GENOMIC DNA]</scope>
</reference>
<evidence type="ECO:0000259" key="3">
    <source>
        <dbReference type="Pfam" id="PF10490"/>
    </source>
</evidence>
<reference evidence="4" key="2">
    <citation type="submission" date="2004-02" db="EMBL/GenBank/DDBJ databases">
        <authorList>
            <consortium name="Genoscope"/>
            <consortium name="Whitehead Institute Centre for Genome Research"/>
        </authorList>
    </citation>
    <scope>NUCLEOTIDE SEQUENCE</scope>
</reference>
<feature type="compositionally biased region" description="Polar residues" evidence="2">
    <location>
        <begin position="731"/>
        <end position="748"/>
    </location>
</feature>
<dbReference type="KEGG" id="tng:GSTEN00031192G001"/>
<dbReference type="GO" id="GO:0000278">
    <property type="term" value="P:mitotic cell cycle"/>
    <property type="evidence" value="ECO:0007669"/>
    <property type="project" value="TreeGrafter"/>
</dbReference>
<dbReference type="InterPro" id="IPR018302">
    <property type="entry name" value="CenpF/LEK1_Rb-prot-bd"/>
</dbReference>
<feature type="coiled-coil region" evidence="1">
    <location>
        <begin position="1"/>
        <end position="174"/>
    </location>
</feature>
<dbReference type="GO" id="GO:0000775">
    <property type="term" value="C:chromosome, centromeric region"/>
    <property type="evidence" value="ECO:0007669"/>
    <property type="project" value="InterPro"/>
</dbReference>
<feature type="coiled-coil region" evidence="1">
    <location>
        <begin position="513"/>
        <end position="547"/>
    </location>
</feature>
<dbReference type="GO" id="GO:0051310">
    <property type="term" value="P:metaphase chromosome alignment"/>
    <property type="evidence" value="ECO:0007669"/>
    <property type="project" value="TreeGrafter"/>
</dbReference>
<feature type="compositionally biased region" description="Basic and acidic residues" evidence="2">
    <location>
        <begin position="193"/>
        <end position="208"/>
    </location>
</feature>
<evidence type="ECO:0000256" key="2">
    <source>
        <dbReference type="SAM" id="MobiDB-lite"/>
    </source>
</evidence>
<dbReference type="AlphaFoldDB" id="Q4RPB0"/>
<dbReference type="InterPro" id="IPR043513">
    <property type="entry name" value="Cenp-F"/>
</dbReference>
<feature type="compositionally biased region" description="Basic and acidic residues" evidence="2">
    <location>
        <begin position="302"/>
        <end position="322"/>
    </location>
</feature>
<evidence type="ECO:0000256" key="1">
    <source>
        <dbReference type="SAM" id="Coils"/>
    </source>
</evidence>
<dbReference type="PANTHER" id="PTHR18874:SF10">
    <property type="entry name" value="CENTROMERE PROTEIN F"/>
    <property type="match status" value="1"/>
</dbReference>
<comment type="caution">
    <text evidence="4">The sequence shown here is derived from an EMBL/GenBank/DDBJ whole genome shotgun (WGS) entry which is preliminary data.</text>
</comment>
<feature type="domain" description="Kinetochore protein Cenp-F/LEK1 Rb protein-binding" evidence="3">
    <location>
        <begin position="807"/>
        <end position="840"/>
    </location>
</feature>
<feature type="coiled-coil region" evidence="1">
    <location>
        <begin position="368"/>
        <end position="434"/>
    </location>
</feature>
<dbReference type="PANTHER" id="PTHR18874">
    <property type="entry name" value="CMF/LEK/CENP CELL DIVISION-RELATED"/>
    <property type="match status" value="1"/>
</dbReference>
<gene>
    <name evidence="4" type="ORF">GSTENG00031192001</name>
</gene>
<feature type="compositionally biased region" description="Basic and acidic residues" evidence="2">
    <location>
        <begin position="276"/>
        <end position="288"/>
    </location>
</feature>
<feature type="compositionally biased region" description="Low complexity" evidence="2">
    <location>
        <begin position="621"/>
        <end position="638"/>
    </location>
</feature>
<dbReference type="EMBL" id="CAAE01015008">
    <property type="protein sequence ID" value="CAG09772.1"/>
    <property type="molecule type" value="Genomic_DNA"/>
</dbReference>
<dbReference type="OrthoDB" id="10255522at2759"/>
<keyword evidence="1" id="KW-0175">Coiled coil</keyword>
<feature type="region of interest" description="Disordered" evidence="2">
    <location>
        <begin position="602"/>
        <end position="781"/>
    </location>
</feature>
<proteinExistence type="predicted"/>
<dbReference type="GO" id="GO:0010389">
    <property type="term" value="P:regulation of G2/M transition of mitotic cell cycle"/>
    <property type="evidence" value="ECO:0007669"/>
    <property type="project" value="TreeGrafter"/>
</dbReference>
<dbReference type="GO" id="GO:0000922">
    <property type="term" value="C:spindle pole"/>
    <property type="evidence" value="ECO:0007669"/>
    <property type="project" value="TreeGrafter"/>
</dbReference>